<dbReference type="Proteomes" id="UP000326979">
    <property type="component" value="Unassembled WGS sequence"/>
</dbReference>
<evidence type="ECO:0000256" key="2">
    <source>
        <dbReference type="ARBA" id="ARBA00022475"/>
    </source>
</evidence>
<feature type="domain" description="Inositolphosphotransferase Aur1/Ipt1" evidence="9">
    <location>
        <begin position="471"/>
        <end position="652"/>
    </location>
</feature>
<name>A0A5N8W4M4_9ACTN</name>
<feature type="transmembrane region" description="Helical" evidence="8">
    <location>
        <begin position="297"/>
        <end position="316"/>
    </location>
</feature>
<reference evidence="10 11" key="1">
    <citation type="submission" date="2019-07" db="EMBL/GenBank/DDBJ databases">
        <title>New species of Amycolatopsis and Streptomyces.</title>
        <authorList>
            <person name="Duangmal K."/>
            <person name="Teo W.F.A."/>
            <person name="Lipun K."/>
        </authorList>
    </citation>
    <scope>NUCLEOTIDE SEQUENCE [LARGE SCALE GENOMIC DNA]</scope>
    <source>
        <strain evidence="10 11">TISTR 2346</strain>
    </source>
</reference>
<feature type="transmembrane region" description="Helical" evidence="8">
    <location>
        <begin position="587"/>
        <end position="609"/>
    </location>
</feature>
<organism evidence="10 11">
    <name type="scientific">Streptomyces phyllanthi</name>
    <dbReference type="NCBI Taxonomy" id="1803180"/>
    <lineage>
        <taxon>Bacteria</taxon>
        <taxon>Bacillati</taxon>
        <taxon>Actinomycetota</taxon>
        <taxon>Actinomycetes</taxon>
        <taxon>Kitasatosporales</taxon>
        <taxon>Streptomycetaceae</taxon>
        <taxon>Streptomyces</taxon>
    </lineage>
</organism>
<feature type="transmembrane region" description="Helical" evidence="8">
    <location>
        <begin position="264"/>
        <end position="285"/>
    </location>
</feature>
<dbReference type="InterPro" id="IPR018584">
    <property type="entry name" value="GT87"/>
</dbReference>
<dbReference type="Pfam" id="PF14378">
    <property type="entry name" value="PAP2_3"/>
    <property type="match status" value="1"/>
</dbReference>
<dbReference type="EMBL" id="VJZE01000152">
    <property type="protein sequence ID" value="MPY42440.1"/>
    <property type="molecule type" value="Genomic_DNA"/>
</dbReference>
<evidence type="ECO:0000259" key="9">
    <source>
        <dbReference type="Pfam" id="PF14378"/>
    </source>
</evidence>
<dbReference type="SUPFAM" id="SSF48317">
    <property type="entry name" value="Acid phosphatase/Vanadium-dependent haloperoxidase"/>
    <property type="match status" value="1"/>
</dbReference>
<dbReference type="InterPro" id="IPR052185">
    <property type="entry name" value="IPC_Synthase-Related"/>
</dbReference>
<protein>
    <submittedName>
        <fullName evidence="10">DUF2029 domain-containing protein</fullName>
    </submittedName>
</protein>
<dbReference type="InterPro" id="IPR026841">
    <property type="entry name" value="Aur1/Ipt1"/>
</dbReference>
<dbReference type="GO" id="GO:0005886">
    <property type="term" value="C:plasma membrane"/>
    <property type="evidence" value="ECO:0007669"/>
    <property type="project" value="UniProtKB-SubCell"/>
</dbReference>
<feature type="transmembrane region" description="Helical" evidence="8">
    <location>
        <begin position="27"/>
        <end position="45"/>
    </location>
</feature>
<dbReference type="AlphaFoldDB" id="A0A5N8W4M4"/>
<accession>A0A5N8W4M4</accession>
<feature type="transmembrane region" description="Helical" evidence="8">
    <location>
        <begin position="179"/>
        <end position="200"/>
    </location>
</feature>
<evidence type="ECO:0000256" key="7">
    <source>
        <dbReference type="ARBA" id="ARBA00024033"/>
    </source>
</evidence>
<keyword evidence="11" id="KW-1185">Reference proteome</keyword>
<evidence type="ECO:0000313" key="11">
    <source>
        <dbReference type="Proteomes" id="UP000326979"/>
    </source>
</evidence>
<evidence type="ECO:0000256" key="4">
    <source>
        <dbReference type="ARBA" id="ARBA00022692"/>
    </source>
</evidence>
<feature type="transmembrane region" description="Helical" evidence="8">
    <location>
        <begin position="153"/>
        <end position="173"/>
    </location>
</feature>
<comment type="similarity">
    <text evidence="7">Belongs to the glycosyltransferase 87 family.</text>
</comment>
<dbReference type="InterPro" id="IPR036938">
    <property type="entry name" value="PAP2/HPO_sf"/>
</dbReference>
<keyword evidence="2" id="KW-1003">Cell membrane</keyword>
<evidence type="ECO:0000313" key="10">
    <source>
        <dbReference type="EMBL" id="MPY42440.1"/>
    </source>
</evidence>
<evidence type="ECO:0000256" key="3">
    <source>
        <dbReference type="ARBA" id="ARBA00022679"/>
    </source>
</evidence>
<dbReference type="Pfam" id="PF09594">
    <property type="entry name" value="GT87"/>
    <property type="match status" value="1"/>
</dbReference>
<dbReference type="PANTHER" id="PTHR31310">
    <property type="match status" value="1"/>
</dbReference>
<feature type="transmembrane region" description="Helical" evidence="8">
    <location>
        <begin position="339"/>
        <end position="357"/>
    </location>
</feature>
<dbReference type="PANTHER" id="PTHR31310:SF7">
    <property type="entry name" value="PA-PHOSPHATASE RELATED-FAMILY PROTEIN DDB_G0268928"/>
    <property type="match status" value="1"/>
</dbReference>
<keyword evidence="5 8" id="KW-1133">Transmembrane helix</keyword>
<evidence type="ECO:0000256" key="5">
    <source>
        <dbReference type="ARBA" id="ARBA00022989"/>
    </source>
</evidence>
<feature type="transmembrane region" description="Helical" evidence="8">
    <location>
        <begin position="616"/>
        <end position="634"/>
    </location>
</feature>
<keyword evidence="4 8" id="KW-0812">Transmembrane</keyword>
<feature type="transmembrane region" description="Helical" evidence="8">
    <location>
        <begin position="534"/>
        <end position="552"/>
    </location>
</feature>
<evidence type="ECO:0000256" key="8">
    <source>
        <dbReference type="SAM" id="Phobius"/>
    </source>
</evidence>
<keyword evidence="6 8" id="KW-0472">Membrane</keyword>
<keyword evidence="3" id="KW-0808">Transferase</keyword>
<feature type="transmembrane region" description="Helical" evidence="8">
    <location>
        <begin position="369"/>
        <end position="386"/>
    </location>
</feature>
<comment type="subcellular location">
    <subcellularLocation>
        <location evidence="1">Cell membrane</location>
        <topology evidence="1">Multi-pass membrane protein</topology>
    </subcellularLocation>
</comment>
<sequence length="684" mass="73775">MANAEQGSPGNVFGTEAVTTRLGALRIVLWLVAALLAVRQIAVALSTPKGERLTDLETWVGPNGVLHVKGSLYESTQFTGTPLGGLVLKPLTRSAEQALGWGWTFGTLLLVVALGLIAARALPQPVSRRTALLAAPVAVSLLMLSLPVRNTLYLGQTSIIPVLLVLAGCFAVRGERTSGVLIGVAAALQPTVLLFTPLLWFTGRRRAAVSTGITFAACTGLAWAAMPHDSYTYWVNHLAGVGLGGKADDLANQSLHGALLRLGLSGPLEIALFLLLGAAVAVVGLRRAVRYARDGQLLLAVAITGCVAIAVSPTTWQHQLLWVLLAVVGRVGRKASGRSVWPVAVILVMTLPAKMMLPNVAPLHPLRDNVILLAVLAAALVVPFLSRTSPYYQTPIPTEYAEPVPALPRSQEALGGAPRRLVPLLPFLRRVVTRPNLLLELLLIRVTYAAYQRVRLAATGERGAAEEHGEEILSLEKALFMDIEHWANHAVVKIDWLREYFDFYYASFHFVVPLAVLGVLYARRPGDYRWARSSLGFATVLALFGFWLYPLAPPRLMPNLGIIDTIHGVQDFSKPDYGTLTALTNQYAAMPSLHFGWSLWCGVVIAVLAPRWWMKGLGLLHPFFTVIAIVVTGNHWILDAVGGAAVVGAGFGLTYLFQGPRARTVAKAAEISSDRGRAKDRTRS</sequence>
<proteinExistence type="inferred from homology"/>
<feature type="transmembrane region" description="Helical" evidence="8">
    <location>
        <begin position="207"/>
        <end position="226"/>
    </location>
</feature>
<gene>
    <name evidence="10" type="ORF">FNH04_21785</name>
</gene>
<evidence type="ECO:0000256" key="1">
    <source>
        <dbReference type="ARBA" id="ARBA00004651"/>
    </source>
</evidence>
<evidence type="ECO:0000256" key="6">
    <source>
        <dbReference type="ARBA" id="ARBA00023136"/>
    </source>
</evidence>
<dbReference type="RefSeq" id="WP_322723491.1">
    <property type="nucleotide sequence ID" value="NZ_BAABEQ010000064.1"/>
</dbReference>
<feature type="transmembrane region" description="Helical" evidence="8">
    <location>
        <begin position="640"/>
        <end position="657"/>
    </location>
</feature>
<feature type="transmembrane region" description="Helical" evidence="8">
    <location>
        <begin position="98"/>
        <end position="118"/>
    </location>
</feature>
<dbReference type="CDD" id="cd03386">
    <property type="entry name" value="PAP2_Aur1_like"/>
    <property type="match status" value="1"/>
</dbReference>
<feature type="transmembrane region" description="Helical" evidence="8">
    <location>
        <begin position="503"/>
        <end position="522"/>
    </location>
</feature>
<comment type="caution">
    <text evidence="10">The sequence shown here is derived from an EMBL/GenBank/DDBJ whole genome shotgun (WGS) entry which is preliminary data.</text>
</comment>
<dbReference type="GO" id="GO:0016758">
    <property type="term" value="F:hexosyltransferase activity"/>
    <property type="evidence" value="ECO:0007669"/>
    <property type="project" value="InterPro"/>
</dbReference>